<organism evidence="1">
    <name type="scientific">uncultured Arthrobacter sp</name>
    <dbReference type="NCBI Taxonomy" id="114050"/>
    <lineage>
        <taxon>Bacteria</taxon>
        <taxon>Bacillati</taxon>
        <taxon>Actinomycetota</taxon>
        <taxon>Actinomycetes</taxon>
        <taxon>Micrococcales</taxon>
        <taxon>Micrococcaceae</taxon>
        <taxon>Arthrobacter</taxon>
        <taxon>environmental samples</taxon>
    </lineage>
</organism>
<dbReference type="Gene3D" id="3.20.20.80">
    <property type="entry name" value="Glycosidases"/>
    <property type="match status" value="1"/>
</dbReference>
<feature type="non-terminal residue" evidence="1">
    <location>
        <position position="177"/>
    </location>
</feature>
<dbReference type="EMBL" id="KF128290">
    <property type="protein sequence ID" value="AIA95655.1"/>
    <property type="molecule type" value="Genomic_DNA"/>
</dbReference>
<dbReference type="AlphaFoldDB" id="A0A060CQX1"/>
<proteinExistence type="predicted"/>
<feature type="non-terminal residue" evidence="1">
    <location>
        <position position="1"/>
    </location>
</feature>
<protein>
    <submittedName>
        <fullName evidence="1">CAZy families GH13 protein</fullName>
    </submittedName>
</protein>
<sequence>LGAPLAEALADVRVEPASPLSVRLRESAGSDADAAHFREDEPKAPAGVLRYFDHVLPLADGSLDGIDDPAVRIAEVLARQHYELRFWRDEQAELNYRRFFAVSTLAGVRVEVPAVFDEAHAEILRWVREGLVDGLRVDHPDGLVDPGGYLDRLAAAPAAAQDAAAPTMDDAAPEAAA</sequence>
<reference evidence="1" key="1">
    <citation type="journal article" date="2013" name="Environ. Microbiol.">
        <title>Seasonally variable intestinal metagenomes of the red palm weevil (Rhynchophorus ferrugineus).</title>
        <authorList>
            <person name="Jia S."/>
            <person name="Zhang X."/>
            <person name="Zhang G."/>
            <person name="Yin A."/>
            <person name="Zhang S."/>
            <person name="Li F."/>
            <person name="Wang L."/>
            <person name="Zhao D."/>
            <person name="Yun Q."/>
            <person name="Tala"/>
            <person name="Wang J."/>
            <person name="Sun G."/>
            <person name="Baabdullah M."/>
            <person name="Yu X."/>
            <person name="Hu S."/>
            <person name="Al-Mssallem I.S."/>
            <person name="Yu J."/>
        </authorList>
    </citation>
    <scope>NUCLEOTIDE SEQUENCE</scope>
</reference>
<evidence type="ECO:0000313" key="1">
    <source>
        <dbReference type="EMBL" id="AIA95655.1"/>
    </source>
</evidence>
<dbReference type="InterPro" id="IPR017853">
    <property type="entry name" value="GH"/>
</dbReference>
<dbReference type="SUPFAM" id="SSF51445">
    <property type="entry name" value="(Trans)glycosidases"/>
    <property type="match status" value="1"/>
</dbReference>
<name>A0A060CQX1_9MICC</name>
<accession>A0A060CQX1</accession>